<dbReference type="Pfam" id="PF06289">
    <property type="entry name" value="FlbD"/>
    <property type="match status" value="1"/>
</dbReference>
<organism evidence="1">
    <name type="scientific">mine drainage metagenome</name>
    <dbReference type="NCBI Taxonomy" id="410659"/>
    <lineage>
        <taxon>unclassified sequences</taxon>
        <taxon>metagenomes</taxon>
        <taxon>ecological metagenomes</taxon>
    </lineage>
</organism>
<name>E6QK18_9ZZZZ</name>
<dbReference type="AlphaFoldDB" id="E6QK18"/>
<dbReference type="PANTHER" id="PTHR39185:SF1">
    <property type="entry name" value="SWARMING MOTILITY PROTEIN SWRD"/>
    <property type="match status" value="1"/>
</dbReference>
<protein>
    <submittedName>
        <fullName evidence="1">Uncharacterized protein, possibly involved in motility</fullName>
    </submittedName>
</protein>
<accession>E6QK18</accession>
<evidence type="ECO:0000313" key="1">
    <source>
        <dbReference type="EMBL" id="CBI07585.1"/>
    </source>
</evidence>
<gene>
    <name evidence="1" type="ORF">CARN6_0936</name>
</gene>
<proteinExistence type="predicted"/>
<dbReference type="InterPro" id="IPR009384">
    <property type="entry name" value="SwrD-like"/>
</dbReference>
<dbReference type="EMBL" id="CABQ01000106">
    <property type="protein sequence ID" value="CBI07585.1"/>
    <property type="molecule type" value="Genomic_DNA"/>
</dbReference>
<comment type="caution">
    <text evidence="1">The sequence shown here is derived from an EMBL/GenBank/DDBJ whole genome shotgun (WGS) entry which is preliminary data.</text>
</comment>
<dbReference type="PANTHER" id="PTHR39185">
    <property type="entry name" value="SWARMING MOTILITY PROTEIN SWRD"/>
    <property type="match status" value="1"/>
</dbReference>
<reference evidence="1" key="1">
    <citation type="submission" date="2009-10" db="EMBL/GenBank/DDBJ databases">
        <title>Diversity of trophic interactions inside an arsenic-rich microbial ecosystem.</title>
        <authorList>
            <person name="Bertin P.N."/>
            <person name="Heinrich-Salmeron A."/>
            <person name="Pelletier E."/>
            <person name="Goulhen-Chollet F."/>
            <person name="Arsene-Ploetze F."/>
            <person name="Gallien S."/>
            <person name="Calteau A."/>
            <person name="Vallenet D."/>
            <person name="Casiot C."/>
            <person name="Chane-Woon-Ming B."/>
            <person name="Giloteaux L."/>
            <person name="Barakat M."/>
            <person name="Bonnefoy V."/>
            <person name="Bruneel O."/>
            <person name="Chandler M."/>
            <person name="Cleiss J."/>
            <person name="Duran R."/>
            <person name="Elbaz-Poulichet F."/>
            <person name="Fonknechten N."/>
            <person name="Lauga B."/>
            <person name="Mornico D."/>
            <person name="Ortet P."/>
            <person name="Schaeffer C."/>
            <person name="Siguier P."/>
            <person name="Alexander Thil Smith A."/>
            <person name="Van Dorsselaer A."/>
            <person name="Weissenbach J."/>
            <person name="Medigue C."/>
            <person name="Le Paslier D."/>
        </authorList>
    </citation>
    <scope>NUCLEOTIDE SEQUENCE</scope>
</reference>
<sequence length="87" mass="9483">MTINSDLIKIAEASPDTMLTLIHGEKLIVRESCAEIVEKVLAYRARLLAAVASREKSAHDLHRIVAMTSLNPETGVPSGAPQDNKKF</sequence>